<dbReference type="Proteomes" id="UP001225356">
    <property type="component" value="Unassembled WGS sequence"/>
</dbReference>
<feature type="signal peptide" evidence="1">
    <location>
        <begin position="1"/>
        <end position="27"/>
    </location>
</feature>
<accession>A0ABT9QF17</accession>
<feature type="chain" id="PRO_5046903437" evidence="1">
    <location>
        <begin position="28"/>
        <end position="100"/>
    </location>
</feature>
<proteinExistence type="predicted"/>
<organism evidence="2 3">
    <name type="scientific">Streptosporangium lutulentum</name>
    <dbReference type="NCBI Taxonomy" id="1461250"/>
    <lineage>
        <taxon>Bacteria</taxon>
        <taxon>Bacillati</taxon>
        <taxon>Actinomycetota</taxon>
        <taxon>Actinomycetes</taxon>
        <taxon>Streptosporangiales</taxon>
        <taxon>Streptosporangiaceae</taxon>
        <taxon>Streptosporangium</taxon>
    </lineage>
</organism>
<reference evidence="2 3" key="1">
    <citation type="submission" date="2023-07" db="EMBL/GenBank/DDBJ databases">
        <title>Sequencing the genomes of 1000 actinobacteria strains.</title>
        <authorList>
            <person name="Klenk H.-P."/>
        </authorList>
    </citation>
    <scope>NUCLEOTIDE SEQUENCE [LARGE SCALE GENOMIC DNA]</scope>
    <source>
        <strain evidence="2 3">DSM 46740</strain>
    </source>
</reference>
<sequence>MSPTIRHAALAAAAVAATFALTPTAHATASPSRYTCANGPFESENEGDAIGTDCGVDDTGAPNQIHFSTYGSTYVCEAVEPQPPAEDGSIAVIGSGCEEE</sequence>
<evidence type="ECO:0000313" key="2">
    <source>
        <dbReference type="EMBL" id="MDP9845366.1"/>
    </source>
</evidence>
<dbReference type="EMBL" id="JAUSQU010000001">
    <property type="protein sequence ID" value="MDP9845366.1"/>
    <property type="molecule type" value="Genomic_DNA"/>
</dbReference>
<keyword evidence="1" id="KW-0732">Signal</keyword>
<protein>
    <submittedName>
        <fullName evidence="2">Uncharacterized protein</fullName>
    </submittedName>
</protein>
<evidence type="ECO:0000313" key="3">
    <source>
        <dbReference type="Proteomes" id="UP001225356"/>
    </source>
</evidence>
<dbReference type="RefSeq" id="WP_307560957.1">
    <property type="nucleotide sequence ID" value="NZ_JAUSQU010000001.1"/>
</dbReference>
<evidence type="ECO:0000256" key="1">
    <source>
        <dbReference type="SAM" id="SignalP"/>
    </source>
</evidence>
<comment type="caution">
    <text evidence="2">The sequence shown here is derived from an EMBL/GenBank/DDBJ whole genome shotgun (WGS) entry which is preliminary data.</text>
</comment>
<name>A0ABT9QF17_9ACTN</name>
<keyword evidence="3" id="KW-1185">Reference proteome</keyword>
<gene>
    <name evidence="2" type="ORF">J2853_004577</name>
</gene>